<evidence type="ECO:0000256" key="1">
    <source>
        <dbReference type="ARBA" id="ARBA00005051"/>
    </source>
</evidence>
<dbReference type="PANTHER" id="PTHR43071">
    <property type="entry name" value="2-AMINO-4-HYDROXY-6-HYDROXYMETHYLDIHYDROPTERIDINE PYROPHOSPHOKINASE"/>
    <property type="match status" value="1"/>
</dbReference>
<dbReference type="AlphaFoldDB" id="A0A1J5RUK4"/>
<evidence type="ECO:0000313" key="9">
    <source>
        <dbReference type="EMBL" id="OIQ93139.1"/>
    </source>
</evidence>
<dbReference type="UniPathway" id="UPA00077">
    <property type="reaction ID" value="UER00155"/>
</dbReference>
<dbReference type="GO" id="GO:0005524">
    <property type="term" value="F:ATP binding"/>
    <property type="evidence" value="ECO:0007669"/>
    <property type="project" value="UniProtKB-KW"/>
</dbReference>
<dbReference type="GO" id="GO:0046654">
    <property type="term" value="P:tetrahydrofolate biosynthetic process"/>
    <property type="evidence" value="ECO:0007669"/>
    <property type="project" value="UniProtKB-UniPathway"/>
</dbReference>
<dbReference type="CDD" id="cd00483">
    <property type="entry name" value="HPPK"/>
    <property type="match status" value="1"/>
</dbReference>
<reference evidence="9" key="1">
    <citation type="submission" date="2016-10" db="EMBL/GenBank/DDBJ databases">
        <title>Sequence of Gallionella enrichment culture.</title>
        <authorList>
            <person name="Poehlein A."/>
            <person name="Muehling M."/>
            <person name="Daniel R."/>
        </authorList>
    </citation>
    <scope>NUCLEOTIDE SEQUENCE</scope>
</reference>
<dbReference type="EMBL" id="MLJW01000214">
    <property type="protein sequence ID" value="OIQ93139.1"/>
    <property type="molecule type" value="Genomic_DNA"/>
</dbReference>
<sequence length="184" mass="20038">MTRQESSNISGHSSVFREDEAILIAFGANLPSRYGAPQETLAAALLRLEERGLRILARSRFWLTEPVPVSDQPWFVNGVCAVETALEPEALLALLHAVEAEFGRVRSLPNAPRVLDLDLLAHGRRIVPAQPGQGLCLPHPRLGERAFVLLPLRDVAPGWVHPCSGETLLSLIARLPADQKAVPA</sequence>
<comment type="caution">
    <text evidence="9">The sequence shown here is derived from an EMBL/GenBank/DDBJ whole genome shotgun (WGS) entry which is preliminary data.</text>
</comment>
<evidence type="ECO:0000256" key="4">
    <source>
        <dbReference type="ARBA" id="ARBA00022741"/>
    </source>
</evidence>
<comment type="pathway">
    <text evidence="1">Cofactor biosynthesis; tetrahydrofolate biosynthesis; 2-amino-4-hydroxy-6-hydroxymethyl-7,8-dihydropteridine diphosphate from 7,8-dihydroneopterin triphosphate: step 4/4.</text>
</comment>
<keyword evidence="3" id="KW-0808">Transferase</keyword>
<feature type="domain" description="7,8-dihydro-6-hydroxymethylpterin-pyrophosphokinase" evidence="8">
    <location>
        <begin position="24"/>
        <end position="157"/>
    </location>
</feature>
<dbReference type="PANTHER" id="PTHR43071:SF1">
    <property type="entry name" value="2-AMINO-4-HYDROXY-6-HYDROXYMETHYLDIHYDROPTERIDINE PYROPHOSPHOKINASE"/>
    <property type="match status" value="1"/>
</dbReference>
<keyword evidence="7" id="KW-0289">Folate biosynthesis</keyword>
<gene>
    <name evidence="9" type="primary">sulD_2</name>
    <name evidence="9" type="ORF">GALL_249490</name>
</gene>
<keyword evidence="5" id="KW-0418">Kinase</keyword>
<evidence type="ECO:0000256" key="5">
    <source>
        <dbReference type="ARBA" id="ARBA00022777"/>
    </source>
</evidence>
<evidence type="ECO:0000256" key="6">
    <source>
        <dbReference type="ARBA" id="ARBA00022840"/>
    </source>
</evidence>
<organism evidence="9">
    <name type="scientific">mine drainage metagenome</name>
    <dbReference type="NCBI Taxonomy" id="410659"/>
    <lineage>
        <taxon>unclassified sequences</taxon>
        <taxon>metagenomes</taxon>
        <taxon>ecological metagenomes</taxon>
    </lineage>
</organism>
<dbReference type="EC" id="2.7.6.3" evidence="2"/>
<keyword evidence="4" id="KW-0547">Nucleotide-binding</keyword>
<dbReference type="InterPro" id="IPR035907">
    <property type="entry name" value="Hppk_sf"/>
</dbReference>
<dbReference type="SUPFAM" id="SSF55083">
    <property type="entry name" value="6-hydroxymethyl-7,8-dihydropterin pyrophosphokinase, HPPK"/>
    <property type="match status" value="1"/>
</dbReference>
<evidence type="ECO:0000256" key="3">
    <source>
        <dbReference type="ARBA" id="ARBA00022679"/>
    </source>
</evidence>
<dbReference type="Gene3D" id="3.30.70.560">
    <property type="entry name" value="7,8-Dihydro-6-hydroxymethylpterin-pyrophosphokinase HPPK"/>
    <property type="match status" value="1"/>
</dbReference>
<accession>A0A1J5RUK4</accession>
<dbReference type="GO" id="GO:0016301">
    <property type="term" value="F:kinase activity"/>
    <property type="evidence" value="ECO:0007669"/>
    <property type="project" value="UniProtKB-KW"/>
</dbReference>
<dbReference type="GO" id="GO:0046656">
    <property type="term" value="P:folic acid biosynthetic process"/>
    <property type="evidence" value="ECO:0007669"/>
    <property type="project" value="UniProtKB-KW"/>
</dbReference>
<dbReference type="GO" id="GO:0003848">
    <property type="term" value="F:2-amino-4-hydroxy-6-hydroxymethyldihydropteridine diphosphokinase activity"/>
    <property type="evidence" value="ECO:0007669"/>
    <property type="project" value="UniProtKB-EC"/>
</dbReference>
<name>A0A1J5RUK4_9ZZZZ</name>
<evidence type="ECO:0000259" key="8">
    <source>
        <dbReference type="Pfam" id="PF01288"/>
    </source>
</evidence>
<protein>
    <recommendedName>
        <fullName evidence="2">2-amino-4-hydroxy-6-hydroxymethyldihydropteridine diphosphokinase</fullName>
        <ecNumber evidence="2">2.7.6.3</ecNumber>
    </recommendedName>
</protein>
<dbReference type="Pfam" id="PF01288">
    <property type="entry name" value="HPPK"/>
    <property type="match status" value="1"/>
</dbReference>
<dbReference type="NCBIfam" id="TIGR01498">
    <property type="entry name" value="folK"/>
    <property type="match status" value="1"/>
</dbReference>
<evidence type="ECO:0000256" key="7">
    <source>
        <dbReference type="ARBA" id="ARBA00022909"/>
    </source>
</evidence>
<dbReference type="InterPro" id="IPR000550">
    <property type="entry name" value="Hppk"/>
</dbReference>
<keyword evidence="6" id="KW-0067">ATP-binding</keyword>
<evidence type="ECO:0000256" key="2">
    <source>
        <dbReference type="ARBA" id="ARBA00013253"/>
    </source>
</evidence>
<proteinExistence type="predicted"/>